<feature type="transmembrane region" description="Helical" evidence="7">
    <location>
        <begin position="12"/>
        <end position="32"/>
    </location>
</feature>
<accession>A0ABY4U1S6</accession>
<feature type="transmembrane region" description="Helical" evidence="7">
    <location>
        <begin position="260"/>
        <end position="283"/>
    </location>
</feature>
<proteinExistence type="inferred from homology"/>
<feature type="domain" description="ABC transmembrane type-1" evidence="8">
    <location>
        <begin position="69"/>
        <end position="281"/>
    </location>
</feature>
<evidence type="ECO:0000256" key="7">
    <source>
        <dbReference type="RuleBase" id="RU363032"/>
    </source>
</evidence>
<dbReference type="EMBL" id="CP098494">
    <property type="protein sequence ID" value="USA60063.1"/>
    <property type="molecule type" value="Genomic_DNA"/>
</dbReference>
<dbReference type="InterPro" id="IPR051393">
    <property type="entry name" value="ABC_transporter_permease"/>
</dbReference>
<keyword evidence="5 7" id="KW-1133">Transmembrane helix</keyword>
<sequence length="292" mass="32178">MTSPAPGNRMAGYAFIGPYLLLYLFLFIYPLALGFGISLNRADLFGAREFVGFENYARLMADPVFHQSLVNTFKLAFLIVPTVTIVTLALALALNRATRDAAIFRGIFFSSSVLSVTIVTLIWRFILTPDAGLMAELLEGIGLEPIPFLSHPDLVIPALAMTTVWWSLGLPLMLFLAGLQQIPDDVYEAAALDGASRWTTFRRITLPSLRRTVILVVMLQTAAHLQIFGQAQLLTAGGPSGASRPIVLFIYEAAFGRWELGYAVAAAEILFLLVLTITFLQYWTVTRKENEA</sequence>
<dbReference type="Proteomes" id="UP001056619">
    <property type="component" value="Chromosome"/>
</dbReference>
<evidence type="ECO:0000256" key="2">
    <source>
        <dbReference type="ARBA" id="ARBA00022448"/>
    </source>
</evidence>
<keyword evidence="2 7" id="KW-0813">Transport</keyword>
<evidence type="ECO:0000259" key="8">
    <source>
        <dbReference type="PROSITE" id="PS50928"/>
    </source>
</evidence>
<keyword evidence="10" id="KW-1185">Reference proteome</keyword>
<evidence type="ECO:0000256" key="5">
    <source>
        <dbReference type="ARBA" id="ARBA00022989"/>
    </source>
</evidence>
<dbReference type="PANTHER" id="PTHR30193:SF41">
    <property type="entry name" value="DIACETYLCHITOBIOSE UPTAKE SYSTEM PERMEASE PROTEIN NGCF"/>
    <property type="match status" value="1"/>
</dbReference>
<dbReference type="CDD" id="cd06261">
    <property type="entry name" value="TM_PBP2"/>
    <property type="match status" value="1"/>
</dbReference>
<evidence type="ECO:0000313" key="9">
    <source>
        <dbReference type="EMBL" id="USA60063.1"/>
    </source>
</evidence>
<dbReference type="SUPFAM" id="SSF161098">
    <property type="entry name" value="MetI-like"/>
    <property type="match status" value="1"/>
</dbReference>
<keyword evidence="4 7" id="KW-0812">Transmembrane</keyword>
<dbReference type="InterPro" id="IPR000515">
    <property type="entry name" value="MetI-like"/>
</dbReference>
<organism evidence="9 10">
    <name type="scientific">Qipengyuania citrea</name>
    <dbReference type="NCBI Taxonomy" id="225971"/>
    <lineage>
        <taxon>Bacteria</taxon>
        <taxon>Pseudomonadati</taxon>
        <taxon>Pseudomonadota</taxon>
        <taxon>Alphaproteobacteria</taxon>
        <taxon>Sphingomonadales</taxon>
        <taxon>Erythrobacteraceae</taxon>
        <taxon>Qipengyuania</taxon>
    </lineage>
</organism>
<dbReference type="RefSeq" id="WP_301641250.1">
    <property type="nucleotide sequence ID" value="NZ_CP098494.1"/>
</dbReference>
<reference evidence="9 10" key="1">
    <citation type="submission" date="2022-06" db="EMBL/GenBank/DDBJ databases">
        <authorList>
            <person name="Liu G."/>
        </authorList>
    </citation>
    <scope>NUCLEOTIDE SEQUENCE [LARGE SCALE GENOMIC DNA]</scope>
    <source>
        <strain evidence="9 10">E4</strain>
    </source>
</reference>
<comment type="similarity">
    <text evidence="7">Belongs to the binding-protein-dependent transport system permease family.</text>
</comment>
<feature type="transmembrane region" description="Helical" evidence="7">
    <location>
        <begin position="75"/>
        <end position="94"/>
    </location>
</feature>
<dbReference type="PANTHER" id="PTHR30193">
    <property type="entry name" value="ABC TRANSPORTER PERMEASE PROTEIN"/>
    <property type="match status" value="1"/>
</dbReference>
<dbReference type="Gene3D" id="1.10.3720.10">
    <property type="entry name" value="MetI-like"/>
    <property type="match status" value="1"/>
</dbReference>
<feature type="transmembrane region" description="Helical" evidence="7">
    <location>
        <begin position="154"/>
        <end position="177"/>
    </location>
</feature>
<evidence type="ECO:0000256" key="6">
    <source>
        <dbReference type="ARBA" id="ARBA00023136"/>
    </source>
</evidence>
<evidence type="ECO:0000256" key="1">
    <source>
        <dbReference type="ARBA" id="ARBA00004651"/>
    </source>
</evidence>
<dbReference type="PROSITE" id="PS50928">
    <property type="entry name" value="ABC_TM1"/>
    <property type="match status" value="1"/>
</dbReference>
<evidence type="ECO:0000256" key="3">
    <source>
        <dbReference type="ARBA" id="ARBA00022475"/>
    </source>
</evidence>
<comment type="subcellular location">
    <subcellularLocation>
        <location evidence="1 7">Cell membrane</location>
        <topology evidence="1 7">Multi-pass membrane protein</topology>
    </subcellularLocation>
</comment>
<dbReference type="InterPro" id="IPR035906">
    <property type="entry name" value="MetI-like_sf"/>
</dbReference>
<keyword evidence="6 7" id="KW-0472">Membrane</keyword>
<gene>
    <name evidence="9" type="ORF">NCF85_07975</name>
</gene>
<keyword evidence="3" id="KW-1003">Cell membrane</keyword>
<name>A0ABY4U1S6_9SPHN</name>
<feature type="transmembrane region" description="Helical" evidence="7">
    <location>
        <begin position="106"/>
        <end position="126"/>
    </location>
</feature>
<evidence type="ECO:0000256" key="4">
    <source>
        <dbReference type="ARBA" id="ARBA00022692"/>
    </source>
</evidence>
<protein>
    <submittedName>
        <fullName evidence="9">Sugar ABC transporter permease</fullName>
    </submittedName>
</protein>
<feature type="transmembrane region" description="Helical" evidence="7">
    <location>
        <begin position="212"/>
        <end position="229"/>
    </location>
</feature>
<evidence type="ECO:0000313" key="10">
    <source>
        <dbReference type="Proteomes" id="UP001056619"/>
    </source>
</evidence>
<dbReference type="Pfam" id="PF00528">
    <property type="entry name" value="BPD_transp_1"/>
    <property type="match status" value="1"/>
</dbReference>